<evidence type="ECO:0000313" key="6">
    <source>
        <dbReference type="Proteomes" id="UP001565368"/>
    </source>
</evidence>
<dbReference type="PROSITE" id="PS50048">
    <property type="entry name" value="ZN2_CY6_FUNGAL_2"/>
    <property type="match status" value="1"/>
</dbReference>
<dbReference type="SUPFAM" id="SSF57701">
    <property type="entry name" value="Zn2/Cys6 DNA-binding domain"/>
    <property type="match status" value="1"/>
</dbReference>
<dbReference type="InterPro" id="IPR001138">
    <property type="entry name" value="Zn2Cys6_DnaBD"/>
</dbReference>
<evidence type="ECO:0000256" key="1">
    <source>
        <dbReference type="ARBA" id="ARBA00004123"/>
    </source>
</evidence>
<evidence type="ECO:0000256" key="2">
    <source>
        <dbReference type="ARBA" id="ARBA00023242"/>
    </source>
</evidence>
<evidence type="ECO:0000313" key="5">
    <source>
        <dbReference type="EMBL" id="KAL1413817.1"/>
    </source>
</evidence>
<dbReference type="EMBL" id="JBBXJM010000001">
    <property type="protein sequence ID" value="KAL1413817.1"/>
    <property type="molecule type" value="Genomic_DNA"/>
</dbReference>
<dbReference type="InterPro" id="IPR021858">
    <property type="entry name" value="Fun_TF"/>
</dbReference>
<evidence type="ECO:0000256" key="3">
    <source>
        <dbReference type="SAM" id="MobiDB-lite"/>
    </source>
</evidence>
<dbReference type="Gene3D" id="4.10.240.10">
    <property type="entry name" value="Zn(2)-C6 fungal-type DNA-binding domain"/>
    <property type="match status" value="1"/>
</dbReference>
<dbReference type="Pfam" id="PF00172">
    <property type="entry name" value="Zn_clus"/>
    <property type="match status" value="1"/>
</dbReference>
<sequence length="594" mass="66819">MPRSNERPTPRPRSRAGCLVCRSRRVKCDEEQPACGRCRKFNAECRYPDKKQFSDAKIAASLASRHEYRLKLKREAGTISEEADDVPEPKPTRAAAPPPLTVHHRSTSESSRSPVTPVSRYSGDHGQRPDCPCCPSPVSRERDWFKFEAPAALFRQTRMGKFYNGPTDPPSVFTQWFPSVVERRCFHHCLMYTLSIMVTSEKNNPWVEHVARLCFLPQETPSTKALKSALLSFGATHLYSIQLKSPEQVDDADYHGIAHRHRALSACGLREVIKGGGPEVESDTFLAAALTLLMCDVFAASTHWREIWRYVVMSVRRRGGPKEMLFGSGIAPNPLRRLLIGHVAFWDFVVSLNTMTPPALLTGDVAWWGQLRAIGPISSSSDLDWHWLENFTAMNPALLAISTNVVRCAAERAELERVCGPVQLNERQIPIVPAGTGPREIELSQSAANVKDELERWRYENPTELSSLRVQIGSLALWHASRIILLTQVYSYNKMNPDVQASARAVIEMCFEAGDKPEFMQIPLMVACSVLEDPEQRDSARAIFKNMEYVAVFEVQSLQFVSEECWKRMADGVDDEGCRWPNVMTEAGRATLIC</sequence>
<dbReference type="PROSITE" id="PS00463">
    <property type="entry name" value="ZN2_CY6_FUNGAL_1"/>
    <property type="match status" value="1"/>
</dbReference>
<dbReference type="Proteomes" id="UP001565368">
    <property type="component" value="Unassembled WGS sequence"/>
</dbReference>
<protein>
    <recommendedName>
        <fullName evidence="4">Zn(2)-C6 fungal-type domain-containing protein</fullName>
    </recommendedName>
</protein>
<dbReference type="Pfam" id="PF11951">
    <property type="entry name" value="Fungal_trans_2"/>
    <property type="match status" value="1"/>
</dbReference>
<reference evidence="5 6" key="1">
    <citation type="submission" date="2023-08" db="EMBL/GenBank/DDBJ databases">
        <title>Annotated Genome Sequence of Vanrija albida AlHP1.</title>
        <authorList>
            <person name="Herzog R."/>
        </authorList>
    </citation>
    <scope>NUCLEOTIDE SEQUENCE [LARGE SCALE GENOMIC DNA]</scope>
    <source>
        <strain evidence="5 6">AlHP1</strain>
    </source>
</reference>
<dbReference type="CDD" id="cd00067">
    <property type="entry name" value="GAL4"/>
    <property type="match status" value="1"/>
</dbReference>
<proteinExistence type="predicted"/>
<gene>
    <name evidence="5" type="ORF">Q8F55_001601</name>
</gene>
<feature type="domain" description="Zn(2)-C6 fungal-type" evidence="4">
    <location>
        <begin position="17"/>
        <end position="47"/>
    </location>
</feature>
<dbReference type="GeneID" id="95982644"/>
<accession>A0ABR3QGM1</accession>
<dbReference type="RefSeq" id="XP_069213761.1">
    <property type="nucleotide sequence ID" value="XM_069350217.1"/>
</dbReference>
<dbReference type="PANTHER" id="PTHR37534:SF20">
    <property type="entry name" value="PRO1A C6 ZINK-FINGER PROTEIN"/>
    <property type="match status" value="1"/>
</dbReference>
<keyword evidence="6" id="KW-1185">Reference proteome</keyword>
<comment type="caution">
    <text evidence="5">The sequence shown here is derived from an EMBL/GenBank/DDBJ whole genome shotgun (WGS) entry which is preliminary data.</text>
</comment>
<organism evidence="5 6">
    <name type="scientific">Vanrija albida</name>
    <dbReference type="NCBI Taxonomy" id="181172"/>
    <lineage>
        <taxon>Eukaryota</taxon>
        <taxon>Fungi</taxon>
        <taxon>Dikarya</taxon>
        <taxon>Basidiomycota</taxon>
        <taxon>Agaricomycotina</taxon>
        <taxon>Tremellomycetes</taxon>
        <taxon>Trichosporonales</taxon>
        <taxon>Trichosporonaceae</taxon>
        <taxon>Vanrija</taxon>
    </lineage>
</organism>
<dbReference type="PANTHER" id="PTHR37534">
    <property type="entry name" value="TRANSCRIPTIONAL ACTIVATOR PROTEIN UGA3"/>
    <property type="match status" value="1"/>
</dbReference>
<evidence type="ECO:0000259" key="4">
    <source>
        <dbReference type="PROSITE" id="PS50048"/>
    </source>
</evidence>
<feature type="region of interest" description="Disordered" evidence="3">
    <location>
        <begin position="79"/>
        <end position="125"/>
    </location>
</feature>
<keyword evidence="2" id="KW-0539">Nucleus</keyword>
<comment type="subcellular location">
    <subcellularLocation>
        <location evidence="1">Nucleus</location>
    </subcellularLocation>
</comment>
<dbReference type="InterPro" id="IPR036864">
    <property type="entry name" value="Zn2-C6_fun-type_DNA-bd_sf"/>
</dbReference>
<dbReference type="SMART" id="SM00066">
    <property type="entry name" value="GAL4"/>
    <property type="match status" value="1"/>
</dbReference>
<name>A0ABR3QGM1_9TREE</name>